<accession>A0ABN2GTG8</accession>
<comment type="caution">
    <text evidence="6">The sequence shown here is derived from an EMBL/GenBank/DDBJ whole genome shotgun (WGS) entry which is preliminary data.</text>
</comment>
<keyword evidence="7" id="KW-1185">Reference proteome</keyword>
<evidence type="ECO:0000256" key="3">
    <source>
        <dbReference type="ARBA" id="ARBA00023002"/>
    </source>
</evidence>
<gene>
    <name evidence="6" type="ORF">GCM10009765_26990</name>
</gene>
<dbReference type="SUPFAM" id="SSF51679">
    <property type="entry name" value="Bacterial luciferase-like"/>
    <property type="match status" value="1"/>
</dbReference>
<evidence type="ECO:0000256" key="2">
    <source>
        <dbReference type="ARBA" id="ARBA00022643"/>
    </source>
</evidence>
<evidence type="ECO:0000313" key="6">
    <source>
        <dbReference type="EMBL" id="GAA1676230.1"/>
    </source>
</evidence>
<dbReference type="Gene3D" id="3.20.20.30">
    <property type="entry name" value="Luciferase-like domain"/>
    <property type="match status" value="1"/>
</dbReference>
<proteinExistence type="predicted"/>
<organism evidence="6 7">
    <name type="scientific">Fodinicola feengrottensis</name>
    <dbReference type="NCBI Taxonomy" id="435914"/>
    <lineage>
        <taxon>Bacteria</taxon>
        <taxon>Bacillati</taxon>
        <taxon>Actinomycetota</taxon>
        <taxon>Actinomycetes</taxon>
        <taxon>Mycobacteriales</taxon>
        <taxon>Fodinicola</taxon>
    </lineage>
</organism>
<dbReference type="PANTHER" id="PTHR42847:SF4">
    <property type="entry name" value="ALKANESULFONATE MONOOXYGENASE-RELATED"/>
    <property type="match status" value="1"/>
</dbReference>
<dbReference type="InterPro" id="IPR050172">
    <property type="entry name" value="SsuD_RutA_monooxygenase"/>
</dbReference>
<evidence type="ECO:0000313" key="7">
    <source>
        <dbReference type="Proteomes" id="UP001500618"/>
    </source>
</evidence>
<name>A0ABN2GTG8_9ACTN</name>
<protein>
    <submittedName>
        <fullName evidence="6">LLM class flavin-dependent oxidoreductase</fullName>
    </submittedName>
</protein>
<reference evidence="6 7" key="1">
    <citation type="journal article" date="2019" name="Int. J. Syst. Evol. Microbiol.">
        <title>The Global Catalogue of Microorganisms (GCM) 10K type strain sequencing project: providing services to taxonomists for standard genome sequencing and annotation.</title>
        <authorList>
            <consortium name="The Broad Institute Genomics Platform"/>
            <consortium name="The Broad Institute Genome Sequencing Center for Infectious Disease"/>
            <person name="Wu L."/>
            <person name="Ma J."/>
        </authorList>
    </citation>
    <scope>NUCLEOTIDE SEQUENCE [LARGE SCALE GENOMIC DNA]</scope>
    <source>
        <strain evidence="6 7">JCM 14718</strain>
    </source>
</reference>
<dbReference type="PANTHER" id="PTHR42847">
    <property type="entry name" value="ALKANESULFONATE MONOOXYGENASE"/>
    <property type="match status" value="1"/>
</dbReference>
<dbReference type="InterPro" id="IPR011251">
    <property type="entry name" value="Luciferase-like_dom"/>
</dbReference>
<feature type="domain" description="Luciferase-like" evidence="5">
    <location>
        <begin position="11"/>
        <end position="218"/>
    </location>
</feature>
<dbReference type="InterPro" id="IPR036661">
    <property type="entry name" value="Luciferase-like_sf"/>
</dbReference>
<evidence type="ECO:0000256" key="4">
    <source>
        <dbReference type="ARBA" id="ARBA00023033"/>
    </source>
</evidence>
<dbReference type="EMBL" id="BAAANY010000009">
    <property type="protein sequence ID" value="GAA1676230.1"/>
    <property type="molecule type" value="Genomic_DNA"/>
</dbReference>
<keyword evidence="1" id="KW-0285">Flavoprotein</keyword>
<evidence type="ECO:0000256" key="1">
    <source>
        <dbReference type="ARBA" id="ARBA00022630"/>
    </source>
</evidence>
<keyword evidence="3" id="KW-0560">Oxidoreductase</keyword>
<evidence type="ECO:0000259" key="5">
    <source>
        <dbReference type="Pfam" id="PF00296"/>
    </source>
</evidence>
<dbReference type="Pfam" id="PF00296">
    <property type="entry name" value="Bac_luciferase"/>
    <property type="match status" value="1"/>
</dbReference>
<dbReference type="Proteomes" id="UP001500618">
    <property type="component" value="Unassembled WGS sequence"/>
</dbReference>
<sequence>MLCLPTDDWPTWLARARHLDSLGYAHLWTFDHLSWREYAGRPWMSALPLLTATAATTNRIRLGTMVASPNFRHPVPFAHELMTLDQISAGRFILGIGAGGTGWDATALGLPAWSTPERVSRFGEFLSTLDTLLTQPETTLSGTYYSASQVRIVPGCAQKPRLPFGIAAVGRKALALTARYGDAWVTTGASPTRPVEEWRLSIAEQWRTIEEECAKIDRDPGSIDKIFVAGGTPERFTSTVDTFANLVDELGKADFTDLVFQHPREDDERWNDPIEVVEQIAQRFLHGSAENSCVSE</sequence>
<keyword evidence="2" id="KW-0288">FMN</keyword>
<keyword evidence="4" id="KW-0503">Monooxygenase</keyword>